<dbReference type="Gene3D" id="3.30.300.30">
    <property type="match status" value="1"/>
</dbReference>
<sequence>MKNQKGDILHHRIVCMVRYSVTMDDDLVKKIDTICSSLAMSRSEWLNDLCIKHLDGASGSGVQAMVSAVIPSESGPGHNMIDYDAAYANFSIDVPEYFNFGYDVIDRWAERDRNKLAMIWVGQQGEEKKYSFRDLKNLSNGAANILLKYGIKRGDRVMLMLPRIPEWWIFVIALIKLGAVFCPCPTMLTPKDIKYRIRAGKFRMIITDYENATKIDEIADACPLLETLFLADGERDGWASYPHELKYPAPVSRRTVSMPVAKKTRATDPMLIYFTSGTTGEPKMVLHNHAYPLGHIVTASLWQDVTVNDLHLTFSDTGWAKCAWGKIFGQWIAGACLLVYDIRGKFSATELLPIIERYEVTTFCAPPTVYRMLILADLDKFDFRDLRHCCSAGEPLNPEVIRVWQYGTGQVIYEGYGQTETVCCIGTFPCMEHKPGSMGKPVPGWHIELHDDDGNPVEVGEEGRIAVRLNPRPVGLFVEYLDNPEANQASFQNGFYYTGDKASMDEDGYFWFVGRNDDVIKSSGYRIGPFEVESALLEHPAVQESAVVGSPDLIRGMIVKAFIVLKPGYQPSESLVKELQAHVRKITAPYKYPRAIEFVQELPKTLSGKIQRNVLRDQELQKHTNGN</sequence>
<keyword evidence="4" id="KW-0067">ATP-binding</keyword>
<dbReference type="InterPro" id="IPR000873">
    <property type="entry name" value="AMP-dep_synth/lig_dom"/>
</dbReference>
<keyword evidence="5" id="KW-1133">Transmembrane helix</keyword>
<dbReference type="FunFam" id="3.30.300.30:FF:000005">
    <property type="entry name" value="Acyl-coenzyme A synthetase ACSM5, mitochondrial"/>
    <property type="match status" value="1"/>
</dbReference>
<keyword evidence="5" id="KW-0472">Membrane</keyword>
<feature type="domain" description="AMP-dependent synthetase/ligase" evidence="6">
    <location>
        <begin position="106"/>
        <end position="468"/>
    </location>
</feature>
<feature type="transmembrane region" description="Helical" evidence="5">
    <location>
        <begin position="167"/>
        <end position="188"/>
    </location>
</feature>
<evidence type="ECO:0000256" key="2">
    <source>
        <dbReference type="ARBA" id="ARBA00022598"/>
    </source>
</evidence>
<dbReference type="PANTHER" id="PTHR43605">
    <property type="entry name" value="ACYL-COENZYME A SYNTHETASE"/>
    <property type="match status" value="1"/>
</dbReference>
<dbReference type="PROSITE" id="PS00455">
    <property type="entry name" value="AMP_BINDING"/>
    <property type="match status" value="1"/>
</dbReference>
<dbReference type="GO" id="GO:0005524">
    <property type="term" value="F:ATP binding"/>
    <property type="evidence" value="ECO:0007669"/>
    <property type="project" value="UniProtKB-KW"/>
</dbReference>
<protein>
    <submittedName>
        <fullName evidence="8">Acetyl-CoA synthetase</fullName>
        <ecNumber evidence="8">6.2.1.1</ecNumber>
    </submittedName>
</protein>
<comment type="similarity">
    <text evidence="1">Belongs to the ATP-dependent AMP-binding enzyme family.</text>
</comment>
<dbReference type="InterPro" id="IPR042099">
    <property type="entry name" value="ANL_N_sf"/>
</dbReference>
<keyword evidence="2 8" id="KW-0436">Ligase</keyword>
<dbReference type="GO" id="GO:0003987">
    <property type="term" value="F:acetate-CoA ligase activity"/>
    <property type="evidence" value="ECO:0007669"/>
    <property type="project" value="UniProtKB-EC"/>
</dbReference>
<dbReference type="InterPro" id="IPR045851">
    <property type="entry name" value="AMP-bd_C_sf"/>
</dbReference>
<evidence type="ECO:0000313" key="9">
    <source>
        <dbReference type="Proteomes" id="UP000009007"/>
    </source>
</evidence>
<dbReference type="GO" id="GO:0006633">
    <property type="term" value="P:fatty acid biosynthetic process"/>
    <property type="evidence" value="ECO:0007669"/>
    <property type="project" value="TreeGrafter"/>
</dbReference>
<keyword evidence="5" id="KW-0812">Transmembrane</keyword>
<keyword evidence="3" id="KW-0547">Nucleotide-binding</keyword>
<dbReference type="Gene3D" id="3.40.50.12780">
    <property type="entry name" value="N-terminal domain of ligase-like"/>
    <property type="match status" value="1"/>
</dbReference>
<evidence type="ECO:0000256" key="1">
    <source>
        <dbReference type="ARBA" id="ARBA00006432"/>
    </source>
</evidence>
<dbReference type="InterPro" id="IPR025110">
    <property type="entry name" value="AMP-bd_C"/>
</dbReference>
<evidence type="ECO:0000259" key="7">
    <source>
        <dbReference type="Pfam" id="PF13193"/>
    </source>
</evidence>
<evidence type="ECO:0000313" key="8">
    <source>
        <dbReference type="EMBL" id="CCJ37113.1"/>
    </source>
</evidence>
<dbReference type="GO" id="GO:0004321">
    <property type="term" value="F:fatty-acyl-CoA synthase activity"/>
    <property type="evidence" value="ECO:0007669"/>
    <property type="project" value="TreeGrafter"/>
</dbReference>
<reference evidence="9" key="1">
    <citation type="journal article" date="2012" name="J. Bacteriol.">
        <title>Complete genome sequence of the hydrogenotrophic, methanogenic archaeon Methanoculleus bourgensis strain MS2T, isolated from a sewage sludge digester.</title>
        <authorList>
            <person name="Maus I."/>
            <person name="Wibberg D."/>
            <person name="Stantscheff R."/>
            <person name="Eikmeyer F.G."/>
            <person name="Seffner A."/>
            <person name="Boelter J."/>
            <person name="Szczepanowski R."/>
            <person name="Blom J."/>
            <person name="Jaenicke S."/>
            <person name="Konig H."/>
            <person name="Puhler A."/>
            <person name="Schluter A."/>
        </authorList>
    </citation>
    <scope>NUCLEOTIDE SEQUENCE [LARGE SCALE GENOMIC DNA]</scope>
    <source>
        <strain evidence="9">ATCC 43281 / DSM 3045 / OCM 15 / MS2</strain>
    </source>
</reference>
<feature type="domain" description="AMP-binding enzyme C-terminal" evidence="7">
    <location>
        <begin position="531"/>
        <end position="609"/>
    </location>
</feature>
<dbReference type="CDD" id="cd22231">
    <property type="entry name" value="RHH_NikR_HicB-like"/>
    <property type="match status" value="1"/>
</dbReference>
<organism evidence="8 9">
    <name type="scientific">Methanoculleus bourgensis (strain ATCC 43281 / DSM 3045 / OCM 15 / MS2)</name>
    <name type="common">Methanogenium bourgense</name>
    <dbReference type="NCBI Taxonomy" id="1201294"/>
    <lineage>
        <taxon>Archaea</taxon>
        <taxon>Methanobacteriati</taxon>
        <taxon>Methanobacteriota</taxon>
        <taxon>Stenosarchaea group</taxon>
        <taxon>Methanomicrobia</taxon>
        <taxon>Methanomicrobiales</taxon>
        <taxon>Methanomicrobiaceae</taxon>
        <taxon>Methanoculleus</taxon>
    </lineage>
</organism>
<keyword evidence="9" id="KW-1185">Reference proteome</keyword>
<dbReference type="STRING" id="1201294.BN140_2190"/>
<dbReference type="PATRIC" id="fig|1201294.9.peg.2437"/>
<dbReference type="HOGENOM" id="CLU_000022_59_10_2"/>
<dbReference type="InterPro" id="IPR051087">
    <property type="entry name" value="Mitochondrial_ACSM"/>
</dbReference>
<evidence type="ECO:0000256" key="5">
    <source>
        <dbReference type="SAM" id="Phobius"/>
    </source>
</evidence>
<dbReference type="GO" id="GO:0015645">
    <property type="term" value="F:fatty acid ligase activity"/>
    <property type="evidence" value="ECO:0007669"/>
    <property type="project" value="TreeGrafter"/>
</dbReference>
<accession>I7JAF4</accession>
<dbReference type="Proteomes" id="UP000009007">
    <property type="component" value="Chromosome I"/>
</dbReference>
<evidence type="ECO:0000259" key="6">
    <source>
        <dbReference type="Pfam" id="PF00501"/>
    </source>
</evidence>
<evidence type="ECO:0000256" key="3">
    <source>
        <dbReference type="ARBA" id="ARBA00022741"/>
    </source>
</evidence>
<dbReference type="EC" id="6.2.1.1" evidence="8"/>
<name>I7JAF4_METBM</name>
<evidence type="ECO:0000256" key="4">
    <source>
        <dbReference type="ARBA" id="ARBA00022840"/>
    </source>
</evidence>
<dbReference type="InterPro" id="IPR020845">
    <property type="entry name" value="AMP-binding_CS"/>
</dbReference>
<dbReference type="PANTHER" id="PTHR43605:SF10">
    <property type="entry name" value="ACYL-COA SYNTHETASE MEDIUM CHAIN FAMILY MEMBER 3"/>
    <property type="match status" value="1"/>
</dbReference>
<dbReference type="KEGG" id="mbg:BN140_2190"/>
<dbReference type="SUPFAM" id="SSF56801">
    <property type="entry name" value="Acetyl-CoA synthetase-like"/>
    <property type="match status" value="1"/>
</dbReference>
<dbReference type="GO" id="GO:0006637">
    <property type="term" value="P:acyl-CoA metabolic process"/>
    <property type="evidence" value="ECO:0007669"/>
    <property type="project" value="TreeGrafter"/>
</dbReference>
<gene>
    <name evidence="8" type="ordered locus">BN140_2190</name>
</gene>
<proteinExistence type="inferred from homology"/>
<dbReference type="EMBL" id="HE964772">
    <property type="protein sequence ID" value="CCJ37113.1"/>
    <property type="molecule type" value="Genomic_DNA"/>
</dbReference>
<dbReference type="AlphaFoldDB" id="I7JAF4"/>
<dbReference type="Pfam" id="PF13193">
    <property type="entry name" value="AMP-binding_C"/>
    <property type="match status" value="1"/>
</dbReference>
<dbReference type="Pfam" id="PF00501">
    <property type="entry name" value="AMP-binding"/>
    <property type="match status" value="1"/>
</dbReference>